<evidence type="ECO:0000256" key="1">
    <source>
        <dbReference type="SAM" id="SignalP"/>
    </source>
</evidence>
<name>A0A1G9TTN6_9FIRM</name>
<organism evidence="2 3">
    <name type="scientific">Halarsenatibacter silvermanii</name>
    <dbReference type="NCBI Taxonomy" id="321763"/>
    <lineage>
        <taxon>Bacteria</taxon>
        <taxon>Bacillati</taxon>
        <taxon>Bacillota</taxon>
        <taxon>Clostridia</taxon>
        <taxon>Halanaerobiales</taxon>
        <taxon>Halarsenatibacteraceae</taxon>
        <taxon>Halarsenatibacter</taxon>
    </lineage>
</organism>
<reference evidence="2 3" key="1">
    <citation type="submission" date="2016-10" db="EMBL/GenBank/DDBJ databases">
        <authorList>
            <person name="de Groot N.N."/>
        </authorList>
    </citation>
    <scope>NUCLEOTIDE SEQUENCE [LARGE SCALE GENOMIC DNA]</scope>
    <source>
        <strain evidence="2 3">SLAS-1</strain>
    </source>
</reference>
<dbReference type="Proteomes" id="UP000199476">
    <property type="component" value="Unassembled WGS sequence"/>
</dbReference>
<gene>
    <name evidence="2" type="ORF">SAMN04488692_1471</name>
</gene>
<sequence length="207" mass="23751">MLKKRVFTLMLVFLLVLAFSVSANSELITDPQVFLENAEENLEEGNEFEAFGDYLFAYHLLEDENKKSEIKEEISELRESTGAKHSFSMHEDKEIMGEVRPADTEKKQKYGVNDYTLYKLNILNHSGEDIELNAAMTRITGFTKRGDQYQAVNAMEIMGLDISLDNLNELQSELPANQRIYDGGSQSLLLLFEKDFEPRRLLKNLVL</sequence>
<evidence type="ECO:0008006" key="4">
    <source>
        <dbReference type="Google" id="ProtNLM"/>
    </source>
</evidence>
<dbReference type="RefSeq" id="WP_089762411.1">
    <property type="nucleotide sequence ID" value="NZ_FNGO01000047.1"/>
</dbReference>
<keyword evidence="1" id="KW-0732">Signal</keyword>
<keyword evidence="3" id="KW-1185">Reference proteome</keyword>
<protein>
    <recommendedName>
        <fullName evidence="4">DUF4352 domain-containing protein</fullName>
    </recommendedName>
</protein>
<dbReference type="AlphaFoldDB" id="A0A1G9TTN6"/>
<proteinExistence type="predicted"/>
<feature type="chain" id="PRO_5011627004" description="DUF4352 domain-containing protein" evidence="1">
    <location>
        <begin position="24"/>
        <end position="207"/>
    </location>
</feature>
<accession>A0A1G9TTN6</accession>
<evidence type="ECO:0000313" key="3">
    <source>
        <dbReference type="Proteomes" id="UP000199476"/>
    </source>
</evidence>
<evidence type="ECO:0000313" key="2">
    <source>
        <dbReference type="EMBL" id="SDM50918.1"/>
    </source>
</evidence>
<feature type="signal peptide" evidence="1">
    <location>
        <begin position="1"/>
        <end position="23"/>
    </location>
</feature>
<dbReference type="EMBL" id="FNGO01000047">
    <property type="protein sequence ID" value="SDM50918.1"/>
    <property type="molecule type" value="Genomic_DNA"/>
</dbReference>